<dbReference type="EMBL" id="CADCUP010000176">
    <property type="protein sequence ID" value="CAA9407855.1"/>
    <property type="molecule type" value="Genomic_DNA"/>
</dbReference>
<feature type="non-terminal residue" evidence="2">
    <location>
        <position position="156"/>
    </location>
</feature>
<reference evidence="2" key="1">
    <citation type="submission" date="2020-02" db="EMBL/GenBank/DDBJ databases">
        <authorList>
            <person name="Meier V. D."/>
        </authorList>
    </citation>
    <scope>NUCLEOTIDE SEQUENCE</scope>
    <source>
        <strain evidence="2">AVDCRST_MAG06</strain>
    </source>
</reference>
<name>A0A6J4P7B4_9ACTN</name>
<sequence>MDAHVEQGDDGTPGIARLRRAVGRVLDGRSSPPPPPARLGPDATRLMRSPLFDEAYYAQQAGVGGTRLELVRHYLRTPVGRRPSPHPLFDRRFFAESYHADVGRRDVFLVYLRRKAFRTPTHPLFDTRRYRRRNPGAASHPHGPIGHYQEVGAAAG</sequence>
<dbReference type="AlphaFoldDB" id="A0A6J4P7B4"/>
<evidence type="ECO:0000313" key="2">
    <source>
        <dbReference type="EMBL" id="CAA9407855.1"/>
    </source>
</evidence>
<feature type="region of interest" description="Disordered" evidence="1">
    <location>
        <begin position="132"/>
        <end position="156"/>
    </location>
</feature>
<dbReference type="RefSeq" id="WP_295660484.1">
    <property type="nucleotide sequence ID" value="NZ_CADCUP010000176.1"/>
</dbReference>
<proteinExistence type="predicted"/>
<organism evidence="2">
    <name type="scientific">uncultured Nocardioides sp</name>
    <dbReference type="NCBI Taxonomy" id="198441"/>
    <lineage>
        <taxon>Bacteria</taxon>
        <taxon>Bacillati</taxon>
        <taxon>Actinomycetota</taxon>
        <taxon>Actinomycetes</taxon>
        <taxon>Propionibacteriales</taxon>
        <taxon>Nocardioidaceae</taxon>
        <taxon>Nocardioides</taxon>
        <taxon>environmental samples</taxon>
    </lineage>
</organism>
<evidence type="ECO:0000256" key="1">
    <source>
        <dbReference type="SAM" id="MobiDB-lite"/>
    </source>
</evidence>
<protein>
    <submittedName>
        <fullName evidence="2">Uncharacterized protein</fullName>
    </submittedName>
</protein>
<gene>
    <name evidence="2" type="ORF">AVDCRST_MAG06-2659</name>
</gene>
<accession>A0A6J4P7B4</accession>